<dbReference type="InterPro" id="IPR059010">
    <property type="entry name" value="TMEM179-179B"/>
</dbReference>
<dbReference type="Pfam" id="PF26158">
    <property type="entry name" value="Claudin_TMEM179-179B"/>
    <property type="match status" value="1"/>
</dbReference>
<protein>
    <recommendedName>
        <fullName evidence="10">Transmembrane protein 179B</fullName>
    </recommendedName>
</protein>
<feature type="transmembrane region" description="Helical" evidence="6">
    <location>
        <begin position="65"/>
        <end position="90"/>
    </location>
</feature>
<name>K1QRX0_MAGGI</name>
<accession>K1QRX0</accession>
<sequence>MAVFDVQLCVNTLLYFFIFVCGFAISIPIGVTDIQSKGCVLYGSLKPFNATHYTLSFSSKANCDFPIYVGVFVCIFYALGMGIYNSYAIYKSQKDPSISSQMWVMPFILLNSLVTAAMFVSSCIVSVGFRELCDSLTQDKPYQYYSSCDKAQNQKLRLDGTSNIVSLGHFYAYINVTQTASWICTLGWLALVISGIVRFALNRRLRTQGAAMSSDTANISTIEPTA</sequence>
<feature type="transmembrane region" description="Helical" evidence="6">
    <location>
        <begin position="180"/>
        <end position="201"/>
    </location>
</feature>
<comment type="similarity">
    <text evidence="5">Belongs to the TMEM179 family.</text>
</comment>
<dbReference type="EnsemblMetazoa" id="G13539.1">
    <property type="protein sequence ID" value="G13539.1:cds"/>
    <property type="gene ID" value="G13539"/>
</dbReference>
<dbReference type="EMBL" id="JH817490">
    <property type="protein sequence ID" value="EKC33934.1"/>
    <property type="molecule type" value="Genomic_DNA"/>
</dbReference>
<dbReference type="EnsemblMetazoa" id="G13539.3">
    <property type="protein sequence ID" value="G13539.3:cds"/>
    <property type="gene ID" value="G13539"/>
</dbReference>
<dbReference type="Proteomes" id="UP000005408">
    <property type="component" value="Unassembled WGS sequence"/>
</dbReference>
<dbReference type="HOGENOM" id="CLU_1133248_0_0_1"/>
<dbReference type="PANTHER" id="PTHR31872">
    <property type="entry name" value="TRANSMEMBRANE PROTEIN 179"/>
    <property type="match status" value="1"/>
</dbReference>
<evidence type="ECO:0000313" key="7">
    <source>
        <dbReference type="EMBL" id="EKC33934.1"/>
    </source>
</evidence>
<dbReference type="OrthoDB" id="6423876at2759"/>
<evidence type="ECO:0008006" key="10">
    <source>
        <dbReference type="Google" id="ProtNLM"/>
    </source>
</evidence>
<keyword evidence="9" id="KW-1185">Reference proteome</keyword>
<feature type="transmembrane region" description="Helical" evidence="6">
    <location>
        <begin position="102"/>
        <end position="129"/>
    </location>
</feature>
<dbReference type="EnsemblMetazoa" id="G13539.4">
    <property type="protein sequence ID" value="G13539.4:cds"/>
    <property type="gene ID" value="G13539"/>
</dbReference>
<evidence type="ECO:0000313" key="8">
    <source>
        <dbReference type="EnsemblMetazoa" id="G13539.1:cds"/>
    </source>
</evidence>
<evidence type="ECO:0000313" key="9">
    <source>
        <dbReference type="Proteomes" id="UP000005408"/>
    </source>
</evidence>
<evidence type="ECO:0000256" key="4">
    <source>
        <dbReference type="ARBA" id="ARBA00023136"/>
    </source>
</evidence>
<evidence type="ECO:0000256" key="1">
    <source>
        <dbReference type="ARBA" id="ARBA00004141"/>
    </source>
</evidence>
<reference evidence="7" key="1">
    <citation type="journal article" date="2012" name="Nature">
        <title>The oyster genome reveals stress adaptation and complexity of shell formation.</title>
        <authorList>
            <person name="Zhang G."/>
            <person name="Fang X."/>
            <person name="Guo X."/>
            <person name="Li L."/>
            <person name="Luo R."/>
            <person name="Xu F."/>
            <person name="Yang P."/>
            <person name="Zhang L."/>
            <person name="Wang X."/>
            <person name="Qi H."/>
            <person name="Xiong Z."/>
            <person name="Que H."/>
            <person name="Xie Y."/>
            <person name="Holland P.W."/>
            <person name="Paps J."/>
            <person name="Zhu Y."/>
            <person name="Wu F."/>
            <person name="Chen Y."/>
            <person name="Wang J."/>
            <person name="Peng C."/>
            <person name="Meng J."/>
            <person name="Yang L."/>
            <person name="Liu J."/>
            <person name="Wen B."/>
            <person name="Zhang N."/>
            <person name="Huang Z."/>
            <person name="Zhu Q."/>
            <person name="Feng Y."/>
            <person name="Mount A."/>
            <person name="Hedgecock D."/>
            <person name="Xu Z."/>
            <person name="Liu Y."/>
            <person name="Domazet-Loso T."/>
            <person name="Du Y."/>
            <person name="Sun X."/>
            <person name="Zhang S."/>
            <person name="Liu B."/>
            <person name="Cheng P."/>
            <person name="Jiang X."/>
            <person name="Li J."/>
            <person name="Fan D."/>
            <person name="Wang W."/>
            <person name="Fu W."/>
            <person name="Wang T."/>
            <person name="Wang B."/>
            <person name="Zhang J."/>
            <person name="Peng Z."/>
            <person name="Li Y."/>
            <person name="Li N."/>
            <person name="Wang J."/>
            <person name="Chen M."/>
            <person name="He Y."/>
            <person name="Tan F."/>
            <person name="Song X."/>
            <person name="Zheng Q."/>
            <person name="Huang R."/>
            <person name="Yang H."/>
            <person name="Du X."/>
            <person name="Chen L."/>
            <person name="Yang M."/>
            <person name="Gaffney P.M."/>
            <person name="Wang S."/>
            <person name="Luo L."/>
            <person name="She Z."/>
            <person name="Ming Y."/>
            <person name="Huang W."/>
            <person name="Zhang S."/>
            <person name="Huang B."/>
            <person name="Zhang Y."/>
            <person name="Qu T."/>
            <person name="Ni P."/>
            <person name="Miao G."/>
            <person name="Wang J."/>
            <person name="Wang Q."/>
            <person name="Steinberg C.E."/>
            <person name="Wang H."/>
            <person name="Li N."/>
            <person name="Qian L."/>
            <person name="Zhang G."/>
            <person name="Li Y."/>
            <person name="Yang H."/>
            <person name="Liu X."/>
            <person name="Wang J."/>
            <person name="Yin Y."/>
            <person name="Wang J."/>
        </authorList>
    </citation>
    <scope>NUCLEOTIDE SEQUENCE [LARGE SCALE GENOMIC DNA]</scope>
    <source>
        <strain evidence="7">05x7-T-G4-1.051#20</strain>
    </source>
</reference>
<dbReference type="OMA" id="ICGIMSA"/>
<reference evidence="8" key="2">
    <citation type="submission" date="2022-08" db="UniProtKB">
        <authorList>
            <consortium name="EnsemblMetazoa"/>
        </authorList>
    </citation>
    <scope>IDENTIFICATION</scope>
    <source>
        <strain evidence="8">05x7-T-G4-1.051#20</strain>
    </source>
</reference>
<keyword evidence="2 6" id="KW-0812">Transmembrane</keyword>
<dbReference type="KEGG" id="crg:105339551"/>
<dbReference type="PANTHER" id="PTHR31872:SF7">
    <property type="entry name" value="TRANSMEMBRANE PROTEIN 179B-LIKE"/>
    <property type="match status" value="1"/>
</dbReference>
<evidence type="ECO:0000256" key="3">
    <source>
        <dbReference type="ARBA" id="ARBA00022989"/>
    </source>
</evidence>
<dbReference type="AlphaFoldDB" id="K1QRX0"/>
<organism evidence="7">
    <name type="scientific">Magallana gigas</name>
    <name type="common">Pacific oyster</name>
    <name type="synonym">Crassostrea gigas</name>
    <dbReference type="NCBI Taxonomy" id="29159"/>
    <lineage>
        <taxon>Eukaryota</taxon>
        <taxon>Metazoa</taxon>
        <taxon>Spiralia</taxon>
        <taxon>Lophotrochozoa</taxon>
        <taxon>Mollusca</taxon>
        <taxon>Bivalvia</taxon>
        <taxon>Autobranchia</taxon>
        <taxon>Pteriomorphia</taxon>
        <taxon>Ostreida</taxon>
        <taxon>Ostreoidea</taxon>
        <taxon>Ostreidae</taxon>
        <taxon>Magallana</taxon>
    </lineage>
</organism>
<evidence type="ECO:0000256" key="5">
    <source>
        <dbReference type="ARBA" id="ARBA00093776"/>
    </source>
</evidence>
<evidence type="ECO:0000256" key="2">
    <source>
        <dbReference type="ARBA" id="ARBA00022692"/>
    </source>
</evidence>
<proteinExistence type="inferred from homology"/>
<dbReference type="FunCoup" id="K1QRX0">
    <property type="interactions" value="133"/>
</dbReference>
<keyword evidence="3 6" id="KW-1133">Transmembrane helix</keyword>
<feature type="transmembrane region" description="Helical" evidence="6">
    <location>
        <begin position="12"/>
        <end position="31"/>
    </location>
</feature>
<comment type="subcellular location">
    <subcellularLocation>
        <location evidence="1">Membrane</location>
        <topology evidence="1">Multi-pass membrane protein</topology>
    </subcellularLocation>
</comment>
<evidence type="ECO:0000256" key="6">
    <source>
        <dbReference type="SAM" id="Phobius"/>
    </source>
</evidence>
<gene>
    <name evidence="7" type="ORF">CGI_10017867</name>
</gene>
<dbReference type="InterPro" id="IPR029673">
    <property type="entry name" value="TMEM179"/>
</dbReference>
<keyword evidence="4 6" id="KW-0472">Membrane</keyword>